<reference evidence="4" key="1">
    <citation type="submission" date="2021-02" db="EMBL/GenBank/DDBJ databases">
        <authorList>
            <person name="Nowell W R."/>
        </authorList>
    </citation>
    <scope>NUCLEOTIDE SEQUENCE</scope>
</reference>
<protein>
    <recommendedName>
        <fullName evidence="3">Saposin B-type domain-containing protein</fullName>
    </recommendedName>
</protein>
<sequence>MFKALAVVFIAVVGIASAANSKNIQRVHSNFGAPQVRLDLCPTCINAADQSINILLNIILDSGIIGTCSTLCSALAQKTGSQLLGTICDLACDVFGIEEFINLIEKADLDPIWYCEMAKMCPINDHGDAKITKFAVLPASGRQGTTFSIDFTFVSLNGTGTGEIVVDIHTPDRIPLGAGFLLEAQKPGTYNERITVKAEPDPQCDPTQGKIYLKKLISNIYICAYFYFYLTEECEQWLPGTYNVTIAVCNGECGSKHPHSQIYDEGKSSFQITQ</sequence>
<evidence type="ECO:0000313" key="4">
    <source>
        <dbReference type="EMBL" id="CAF4106075.1"/>
    </source>
</evidence>
<accession>A0A819VA42</accession>
<dbReference type="PROSITE" id="PS50015">
    <property type="entry name" value="SAP_B"/>
    <property type="match status" value="1"/>
</dbReference>
<feature type="domain" description="Saposin B-type" evidence="3">
    <location>
        <begin position="37"/>
        <end position="125"/>
    </location>
</feature>
<gene>
    <name evidence="4" type="ORF">OKA104_LOCUS35942</name>
</gene>
<dbReference type="InterPro" id="IPR008139">
    <property type="entry name" value="SaposinB_dom"/>
</dbReference>
<keyword evidence="2" id="KW-0732">Signal</keyword>
<evidence type="ECO:0000256" key="1">
    <source>
        <dbReference type="ARBA" id="ARBA00023157"/>
    </source>
</evidence>
<feature type="signal peptide" evidence="2">
    <location>
        <begin position="1"/>
        <end position="18"/>
    </location>
</feature>
<dbReference type="EMBL" id="CAJOAY010005393">
    <property type="protein sequence ID" value="CAF4106075.1"/>
    <property type="molecule type" value="Genomic_DNA"/>
</dbReference>
<comment type="caution">
    <text evidence="4">The sequence shown here is derived from an EMBL/GenBank/DDBJ whole genome shotgun (WGS) entry which is preliminary data.</text>
</comment>
<proteinExistence type="predicted"/>
<evidence type="ECO:0000313" key="5">
    <source>
        <dbReference type="Proteomes" id="UP000663881"/>
    </source>
</evidence>
<dbReference type="Proteomes" id="UP000663881">
    <property type="component" value="Unassembled WGS sequence"/>
</dbReference>
<feature type="chain" id="PRO_5032457915" description="Saposin B-type domain-containing protein" evidence="2">
    <location>
        <begin position="19"/>
        <end position="274"/>
    </location>
</feature>
<organism evidence="4 5">
    <name type="scientific">Adineta steineri</name>
    <dbReference type="NCBI Taxonomy" id="433720"/>
    <lineage>
        <taxon>Eukaryota</taxon>
        <taxon>Metazoa</taxon>
        <taxon>Spiralia</taxon>
        <taxon>Gnathifera</taxon>
        <taxon>Rotifera</taxon>
        <taxon>Eurotatoria</taxon>
        <taxon>Bdelloidea</taxon>
        <taxon>Adinetida</taxon>
        <taxon>Adinetidae</taxon>
        <taxon>Adineta</taxon>
    </lineage>
</organism>
<dbReference type="AlphaFoldDB" id="A0A819VA42"/>
<dbReference type="SMART" id="SM00741">
    <property type="entry name" value="SapB"/>
    <property type="match status" value="1"/>
</dbReference>
<keyword evidence="1" id="KW-1015">Disulfide bond</keyword>
<evidence type="ECO:0000259" key="3">
    <source>
        <dbReference type="PROSITE" id="PS50015"/>
    </source>
</evidence>
<name>A0A819VA42_9BILA</name>
<evidence type="ECO:0000256" key="2">
    <source>
        <dbReference type="SAM" id="SignalP"/>
    </source>
</evidence>